<dbReference type="InterPro" id="IPR025110">
    <property type="entry name" value="AMP-bd_C"/>
</dbReference>
<accession>A0ABU5Z264</accession>
<feature type="domain" description="AMP-dependent synthetase/ligase" evidence="3">
    <location>
        <begin position="30"/>
        <end position="393"/>
    </location>
</feature>
<sequence>MGTGFDFADLRDRWYTTGWYSSRTCIDAFASAAVRHPDVPVVFVAEGTETTVTVGETHRAATTVAAGLQRLGVGPGDAVAVQLTNRLECAIAYQAVLRCGAVLVPVVHIYGPNEGRFILAESRAKILIMPDRFRSICYTDRTSDYAELPTLDHVVVVGAAEPGPDYRTWTELAVDPSDYTDPEVASDDVCVLLYTSGTVSTPKGVQHSHNSFLAEQATLPALLAGGEEDVQLVTFPPGHIAGLNSVLRPMLSGTRSVFLDHWDAEHAAELIARFSVTATSGAPFHLDGLLQVSDVRSKLATLRQFLTGAAPVTDELARHAAAMGVNAYRCYGLTEHPTVTGAHAEDAPRVRMGTDGAPMSGCAVRILDSDGTDVPVGCDGEVVVQGPDQFVGYRDPALNTDAFTADGWLRTGDLGHVDAEGRLTITDRIKDVIIRGGETISSGQVEDVLHSHPAVAEAAVVAAPDPRYGEVVAAVVVLNAGAALDLAALQDHFAASGLARQKTPERLVVVDALPRTALGKVRKAELRKAHFR</sequence>
<name>A0ABU5Z264_9MYCO</name>
<comment type="caution">
    <text evidence="5">The sequence shown here is derived from an EMBL/GenBank/DDBJ whole genome shotgun (WGS) entry which is preliminary data.</text>
</comment>
<dbReference type="Proteomes" id="UP001299283">
    <property type="component" value="Unassembled WGS sequence"/>
</dbReference>
<dbReference type="InterPro" id="IPR000873">
    <property type="entry name" value="AMP-dep_synth/lig_dom"/>
</dbReference>
<feature type="domain" description="AMP-binding enzyme C-terminal" evidence="4">
    <location>
        <begin position="444"/>
        <end position="520"/>
    </location>
</feature>
<keyword evidence="2" id="KW-0436">Ligase</keyword>
<organism evidence="5 6">
    <name type="scientific">[Mycobacterium] vasticus</name>
    <dbReference type="NCBI Taxonomy" id="2875777"/>
    <lineage>
        <taxon>Bacteria</taxon>
        <taxon>Bacillati</taxon>
        <taxon>Actinomycetota</taxon>
        <taxon>Actinomycetes</taxon>
        <taxon>Mycobacteriales</taxon>
        <taxon>Mycobacteriaceae</taxon>
        <taxon>Mycolicibacter</taxon>
    </lineage>
</organism>
<evidence type="ECO:0000259" key="3">
    <source>
        <dbReference type="Pfam" id="PF00501"/>
    </source>
</evidence>
<proteinExistence type="inferred from homology"/>
<dbReference type="Pfam" id="PF00501">
    <property type="entry name" value="AMP-binding"/>
    <property type="match status" value="1"/>
</dbReference>
<reference evidence="5 6" key="1">
    <citation type="submission" date="2023-12" db="EMBL/GenBank/DDBJ databases">
        <title>Description of new species of Mycobacterium terrae complex isolated from sewage at the Sao Paulo Zoological Park Foundation in Brazil.</title>
        <authorList>
            <person name="Romagnoli C.L."/>
            <person name="Conceicao E.C."/>
            <person name="Machado E."/>
            <person name="Barreto L.B.P.F."/>
            <person name="Sharma A."/>
            <person name="Silva N.M."/>
            <person name="Marques L.E."/>
            <person name="Juliana M.A."/>
            <person name="Lourenco M.C.S."/>
            <person name="Digiampietri L.A."/>
            <person name="Suffys P.N."/>
            <person name="Viana-Niero C."/>
        </authorList>
    </citation>
    <scope>NUCLEOTIDE SEQUENCE [LARGE SCALE GENOMIC DNA]</scope>
    <source>
        <strain evidence="5 6">MYC017</strain>
    </source>
</reference>
<dbReference type="PANTHER" id="PTHR43201">
    <property type="entry name" value="ACYL-COA SYNTHETASE"/>
    <property type="match status" value="1"/>
</dbReference>
<dbReference type="SUPFAM" id="SSF56801">
    <property type="entry name" value="Acetyl-CoA synthetase-like"/>
    <property type="match status" value="1"/>
</dbReference>
<gene>
    <name evidence="5" type="ORF">K5L39_20085</name>
</gene>
<dbReference type="InterPro" id="IPR042099">
    <property type="entry name" value="ANL_N_sf"/>
</dbReference>
<keyword evidence="6" id="KW-1185">Reference proteome</keyword>
<dbReference type="EMBL" id="JAYJJQ010000027">
    <property type="protein sequence ID" value="MEB3071481.1"/>
    <property type="molecule type" value="Genomic_DNA"/>
</dbReference>
<evidence type="ECO:0000256" key="1">
    <source>
        <dbReference type="ARBA" id="ARBA00006432"/>
    </source>
</evidence>
<dbReference type="InterPro" id="IPR045851">
    <property type="entry name" value="AMP-bd_C_sf"/>
</dbReference>
<dbReference type="Gene3D" id="3.40.50.12780">
    <property type="entry name" value="N-terminal domain of ligase-like"/>
    <property type="match status" value="1"/>
</dbReference>
<protein>
    <submittedName>
        <fullName evidence="5">AMP-binding protein</fullName>
    </submittedName>
</protein>
<dbReference type="Pfam" id="PF13193">
    <property type="entry name" value="AMP-binding_C"/>
    <property type="match status" value="1"/>
</dbReference>
<dbReference type="Gene3D" id="3.30.300.30">
    <property type="match status" value="1"/>
</dbReference>
<comment type="similarity">
    <text evidence="1">Belongs to the ATP-dependent AMP-binding enzyme family.</text>
</comment>
<evidence type="ECO:0000313" key="5">
    <source>
        <dbReference type="EMBL" id="MEB3071481.1"/>
    </source>
</evidence>
<evidence type="ECO:0000259" key="4">
    <source>
        <dbReference type="Pfam" id="PF13193"/>
    </source>
</evidence>
<evidence type="ECO:0000313" key="6">
    <source>
        <dbReference type="Proteomes" id="UP001299283"/>
    </source>
</evidence>
<evidence type="ECO:0000256" key="2">
    <source>
        <dbReference type="ARBA" id="ARBA00022598"/>
    </source>
</evidence>
<dbReference type="PANTHER" id="PTHR43201:SF5">
    <property type="entry name" value="MEDIUM-CHAIN ACYL-COA LIGASE ACSF2, MITOCHONDRIAL"/>
    <property type="match status" value="1"/>
</dbReference>